<dbReference type="InParanoid" id="A0A059CKL0"/>
<gene>
    <name evidence="1" type="ORF">EUGRSUZ_C00170</name>
</gene>
<protein>
    <submittedName>
        <fullName evidence="1">Uncharacterized protein</fullName>
    </submittedName>
</protein>
<proteinExistence type="predicted"/>
<evidence type="ECO:0000313" key="1">
    <source>
        <dbReference type="EMBL" id="KCW78726.1"/>
    </source>
</evidence>
<dbReference type="AlphaFoldDB" id="A0A059CKL0"/>
<reference evidence="1" key="1">
    <citation type="submission" date="2013-07" db="EMBL/GenBank/DDBJ databases">
        <title>The genome of Eucalyptus grandis.</title>
        <authorList>
            <person name="Schmutz J."/>
            <person name="Hayes R."/>
            <person name="Myburg A."/>
            <person name="Tuskan G."/>
            <person name="Grattapaglia D."/>
            <person name="Rokhsar D.S."/>
        </authorList>
    </citation>
    <scope>NUCLEOTIDE SEQUENCE</scope>
    <source>
        <tissue evidence="1">Leaf extractions</tissue>
    </source>
</reference>
<accession>A0A059CKL0</accession>
<dbReference type="EMBL" id="KK198755">
    <property type="protein sequence ID" value="KCW78726.1"/>
    <property type="molecule type" value="Genomic_DNA"/>
</dbReference>
<organism evidence="1">
    <name type="scientific">Eucalyptus grandis</name>
    <name type="common">Flooded gum</name>
    <dbReference type="NCBI Taxonomy" id="71139"/>
    <lineage>
        <taxon>Eukaryota</taxon>
        <taxon>Viridiplantae</taxon>
        <taxon>Streptophyta</taxon>
        <taxon>Embryophyta</taxon>
        <taxon>Tracheophyta</taxon>
        <taxon>Spermatophyta</taxon>
        <taxon>Magnoliopsida</taxon>
        <taxon>eudicotyledons</taxon>
        <taxon>Gunneridae</taxon>
        <taxon>Pentapetalae</taxon>
        <taxon>rosids</taxon>
        <taxon>malvids</taxon>
        <taxon>Myrtales</taxon>
        <taxon>Myrtaceae</taxon>
        <taxon>Myrtoideae</taxon>
        <taxon>Eucalypteae</taxon>
        <taxon>Eucalyptus</taxon>
    </lineage>
</organism>
<name>A0A059CKL0_EUCGR</name>
<sequence>MFCSRSSPPLVSGCHLCSVVLPNEGISNSIILESRFFGKVRIILWLNYGILSFDWERVPNLDMANEPAYKGMYTCQGASANMRIEDLEGDRQKRLDKDTFFFTQEVEASL</sequence>
<dbReference type="Gramene" id="KCW78726">
    <property type="protein sequence ID" value="KCW78726"/>
    <property type="gene ID" value="EUGRSUZ_C00170"/>
</dbReference>